<dbReference type="PANTHER" id="PTHR31669:SF283">
    <property type="entry name" value="PROTEIN FAR1-RELATED SEQUENCE"/>
    <property type="match status" value="1"/>
</dbReference>
<dbReference type="InterPro" id="IPR031052">
    <property type="entry name" value="FHY3/FAR1"/>
</dbReference>
<gene>
    <name evidence="2" type="ORF">RHGRI_017053</name>
</gene>
<comment type="subcellular location">
    <subcellularLocation>
        <location evidence="1">Nucleus</location>
    </subcellularLocation>
</comment>
<evidence type="ECO:0000313" key="3">
    <source>
        <dbReference type="Proteomes" id="UP000823749"/>
    </source>
</evidence>
<reference evidence="2 3" key="1">
    <citation type="submission" date="2020-08" db="EMBL/GenBank/DDBJ databases">
        <title>Plant Genome Project.</title>
        <authorList>
            <person name="Zhang R.-G."/>
        </authorList>
    </citation>
    <scope>NUCLEOTIDE SEQUENCE [LARGE SCALE GENOMIC DNA]</scope>
    <source>
        <strain evidence="2">WSP0</strain>
        <tissue evidence="2">Leaf</tissue>
    </source>
</reference>
<accession>A0AAV6JWI0</accession>
<comment type="function">
    <text evidence="1">Putative transcription activator involved in regulating light control of development.</text>
</comment>
<keyword evidence="1" id="KW-0862">Zinc</keyword>
<dbReference type="Proteomes" id="UP000823749">
    <property type="component" value="Chromosome 6"/>
</dbReference>
<dbReference type="GO" id="GO:0008270">
    <property type="term" value="F:zinc ion binding"/>
    <property type="evidence" value="ECO:0007669"/>
    <property type="project" value="UniProtKB-UniRule"/>
</dbReference>
<comment type="caution">
    <text evidence="2">The sequence shown here is derived from an EMBL/GenBank/DDBJ whole genome shotgun (WGS) entry which is preliminary data.</text>
</comment>
<dbReference type="SUPFAM" id="SSF160240">
    <property type="entry name" value="Cation efflux protein cytoplasmic domain-like"/>
    <property type="match status" value="1"/>
</dbReference>
<dbReference type="AlphaFoldDB" id="A0AAV6JWI0"/>
<protein>
    <recommendedName>
        <fullName evidence="1">Protein FAR1-RELATED SEQUENCE</fullName>
    </recommendedName>
</protein>
<dbReference type="PANTHER" id="PTHR31669">
    <property type="entry name" value="PROTEIN FAR1-RELATED SEQUENCE 10-RELATED"/>
    <property type="match status" value="1"/>
</dbReference>
<dbReference type="GO" id="GO:0005634">
    <property type="term" value="C:nucleus"/>
    <property type="evidence" value="ECO:0007669"/>
    <property type="project" value="UniProtKB-SubCell"/>
</dbReference>
<organism evidence="2 3">
    <name type="scientific">Rhododendron griersonianum</name>
    <dbReference type="NCBI Taxonomy" id="479676"/>
    <lineage>
        <taxon>Eukaryota</taxon>
        <taxon>Viridiplantae</taxon>
        <taxon>Streptophyta</taxon>
        <taxon>Embryophyta</taxon>
        <taxon>Tracheophyta</taxon>
        <taxon>Spermatophyta</taxon>
        <taxon>Magnoliopsida</taxon>
        <taxon>eudicotyledons</taxon>
        <taxon>Gunneridae</taxon>
        <taxon>Pentapetalae</taxon>
        <taxon>asterids</taxon>
        <taxon>Ericales</taxon>
        <taxon>Ericaceae</taxon>
        <taxon>Ericoideae</taxon>
        <taxon>Rhodoreae</taxon>
        <taxon>Rhododendron</taxon>
    </lineage>
</organism>
<sequence length="218" mass="25045">MNDCFWAGMSSTQRSEGMNAYFDGYIHSKMTLKQFVEQYENALANEVESENEEDGKSWRSFIPLITKSGLEKQFQSVYTNEKSQPSYMGQSMWPNMIPHNMRPNMAQGGSIFQFSPSSCPTETGFNQFMYAFPSSQANMPTLSSSHDWRGQSNITNSLENVHSLIGRTAPPDFLAKLTYLIWNHHEKIEHIDTVRAYTFGSHYFVEVDTVLPEDMLRF</sequence>
<dbReference type="EMBL" id="JACTNZ010000006">
    <property type="protein sequence ID" value="KAG5544500.1"/>
    <property type="molecule type" value="Genomic_DNA"/>
</dbReference>
<keyword evidence="1" id="KW-0539">Nucleus</keyword>
<dbReference type="InterPro" id="IPR036837">
    <property type="entry name" value="Cation_efflux_CTD_sf"/>
</dbReference>
<evidence type="ECO:0000256" key="1">
    <source>
        <dbReference type="RuleBase" id="RU367018"/>
    </source>
</evidence>
<proteinExistence type="inferred from homology"/>
<name>A0AAV6JWI0_9ERIC</name>
<keyword evidence="1" id="KW-0863">Zinc-finger</keyword>
<keyword evidence="1" id="KW-0479">Metal-binding</keyword>
<keyword evidence="3" id="KW-1185">Reference proteome</keyword>
<evidence type="ECO:0000313" key="2">
    <source>
        <dbReference type="EMBL" id="KAG5544500.1"/>
    </source>
</evidence>
<dbReference type="GO" id="GO:0006355">
    <property type="term" value="P:regulation of DNA-templated transcription"/>
    <property type="evidence" value="ECO:0007669"/>
    <property type="project" value="UniProtKB-UniRule"/>
</dbReference>
<comment type="similarity">
    <text evidence="1">Belongs to the FHY3/FAR1 family.</text>
</comment>